<dbReference type="NCBIfam" id="NF003843">
    <property type="entry name" value="PRK05422.1"/>
    <property type="match status" value="1"/>
</dbReference>
<evidence type="ECO:0000256" key="1">
    <source>
        <dbReference type="ARBA" id="ARBA00022490"/>
    </source>
</evidence>
<dbReference type="AlphaFoldDB" id="A0A1L9AXH8"/>
<comment type="similarity">
    <text evidence="3">Belongs to the SmpB family.</text>
</comment>
<dbReference type="NCBIfam" id="TIGR00086">
    <property type="entry name" value="smpB"/>
    <property type="match status" value="1"/>
</dbReference>
<dbReference type="PANTHER" id="PTHR30308:SF2">
    <property type="entry name" value="SSRA-BINDING PROTEIN"/>
    <property type="match status" value="1"/>
</dbReference>
<dbReference type="InterPro" id="IPR023620">
    <property type="entry name" value="SmpB"/>
</dbReference>
<dbReference type="Proteomes" id="UP000182229">
    <property type="component" value="Unassembled WGS sequence"/>
</dbReference>
<gene>
    <name evidence="3" type="primary">smpB</name>
    <name evidence="5" type="ORF">BON30_41815</name>
</gene>
<reference evidence="5 6" key="2">
    <citation type="submission" date="2016-12" db="EMBL/GenBank/DDBJ databases">
        <title>Draft Genome Sequence of Cystobacter ferrugineus Strain Cbfe23.</title>
        <authorList>
            <person name="Akbar S."/>
            <person name="Dowd S.E."/>
            <person name="Stevens D.C."/>
        </authorList>
    </citation>
    <scope>NUCLEOTIDE SEQUENCE [LARGE SCALE GENOMIC DNA]</scope>
    <source>
        <strain evidence="5 6">Cbfe23</strain>
    </source>
</reference>
<evidence type="ECO:0000313" key="5">
    <source>
        <dbReference type="EMBL" id="OJH34700.1"/>
    </source>
</evidence>
<accession>A0A1L9AXH8</accession>
<dbReference type="GO" id="GO:0003723">
    <property type="term" value="F:RNA binding"/>
    <property type="evidence" value="ECO:0007669"/>
    <property type="project" value="UniProtKB-UniRule"/>
</dbReference>
<name>A0A1L9AXH8_9BACT</name>
<dbReference type="GO" id="GO:0070929">
    <property type="term" value="P:trans-translation"/>
    <property type="evidence" value="ECO:0007669"/>
    <property type="project" value="UniProtKB-UniRule"/>
</dbReference>
<dbReference type="GO" id="GO:0005829">
    <property type="term" value="C:cytosol"/>
    <property type="evidence" value="ECO:0007669"/>
    <property type="project" value="TreeGrafter"/>
</dbReference>
<dbReference type="RefSeq" id="WP_071904181.1">
    <property type="nucleotide sequence ID" value="NZ_MPIN01000017.1"/>
</dbReference>
<evidence type="ECO:0000256" key="4">
    <source>
        <dbReference type="SAM" id="MobiDB-lite"/>
    </source>
</evidence>
<keyword evidence="1 3" id="KW-0963">Cytoplasm</keyword>
<comment type="caution">
    <text evidence="5">The sequence shown here is derived from an EMBL/GenBank/DDBJ whole genome shotgun (WGS) entry which is preliminary data.</text>
</comment>
<protein>
    <recommendedName>
        <fullName evidence="3">SsrA-binding protein</fullName>
    </recommendedName>
    <alternativeName>
        <fullName evidence="3">Small protein B</fullName>
    </alternativeName>
</protein>
<reference evidence="6" key="1">
    <citation type="submission" date="2016-11" db="EMBL/GenBank/DDBJ databases">
        <authorList>
            <person name="Shukria A."/>
            <person name="Stevens D.C."/>
        </authorList>
    </citation>
    <scope>NUCLEOTIDE SEQUENCE [LARGE SCALE GENOMIC DNA]</scope>
    <source>
        <strain evidence="6">Cbfe23</strain>
    </source>
</reference>
<dbReference type="EMBL" id="MPIN01000017">
    <property type="protein sequence ID" value="OJH34700.1"/>
    <property type="molecule type" value="Genomic_DNA"/>
</dbReference>
<keyword evidence="2 3" id="KW-0694">RNA-binding</keyword>
<dbReference type="HAMAP" id="MF_00023">
    <property type="entry name" value="SmpB"/>
    <property type="match status" value="1"/>
</dbReference>
<dbReference type="STRING" id="83449.BON30_41815"/>
<sequence length="165" mass="18661">MSGAKGKGGGKGATGEPGIKIITENRKARASYSVDEKLEAGLMLTGSEVKALRAGTVNLSDAYALPKGDELYLLNAHIGTYNPSSFFSHEPLRGRKLLLHREQLDRWMAKVRERGYSIIPLLMYFKQGRAKVELGLCRGKTHEDRRQDIKERETKREMDRAMRRR</sequence>
<feature type="region of interest" description="Disordered" evidence="4">
    <location>
        <begin position="143"/>
        <end position="165"/>
    </location>
</feature>
<dbReference type="Gene3D" id="2.40.280.10">
    <property type="match status" value="1"/>
</dbReference>
<evidence type="ECO:0000256" key="2">
    <source>
        <dbReference type="ARBA" id="ARBA00022884"/>
    </source>
</evidence>
<organism evidence="5 6">
    <name type="scientific">Cystobacter ferrugineus</name>
    <dbReference type="NCBI Taxonomy" id="83449"/>
    <lineage>
        <taxon>Bacteria</taxon>
        <taxon>Pseudomonadati</taxon>
        <taxon>Myxococcota</taxon>
        <taxon>Myxococcia</taxon>
        <taxon>Myxococcales</taxon>
        <taxon>Cystobacterineae</taxon>
        <taxon>Archangiaceae</taxon>
        <taxon>Cystobacter</taxon>
    </lineage>
</organism>
<dbReference type="SUPFAM" id="SSF74982">
    <property type="entry name" value="Small protein B (SmpB)"/>
    <property type="match status" value="1"/>
</dbReference>
<dbReference type="GO" id="GO:0070930">
    <property type="term" value="P:trans-translation-dependent protein tagging"/>
    <property type="evidence" value="ECO:0007669"/>
    <property type="project" value="TreeGrafter"/>
</dbReference>
<keyword evidence="6" id="KW-1185">Reference proteome</keyword>
<proteinExistence type="inferred from homology"/>
<comment type="function">
    <text evidence="3">Required for rescue of stalled ribosomes mediated by trans-translation. Binds to transfer-messenger RNA (tmRNA), required for stable association of tmRNA with ribosomes. tmRNA and SmpB together mimic tRNA shape, replacing the anticodon stem-loop with SmpB. tmRNA is encoded by the ssrA gene; the 2 termini fold to resemble tRNA(Ala) and it encodes a 'tag peptide', a short internal open reading frame. During trans-translation Ala-aminoacylated tmRNA acts like a tRNA, entering the A-site of stalled ribosomes, displacing the stalled mRNA. The ribosome then switches to translate the ORF on the tmRNA; the nascent peptide is terminated with the 'tag peptide' encoded by the tmRNA and targeted for degradation. The ribosome is freed to recommence translation, which seems to be the essential function of trans-translation.</text>
</comment>
<dbReference type="InterPro" id="IPR020081">
    <property type="entry name" value="SsrA-bd_prot_CS"/>
</dbReference>
<dbReference type="CDD" id="cd09294">
    <property type="entry name" value="SmpB"/>
    <property type="match status" value="1"/>
</dbReference>
<evidence type="ECO:0000313" key="6">
    <source>
        <dbReference type="Proteomes" id="UP000182229"/>
    </source>
</evidence>
<dbReference type="Pfam" id="PF01668">
    <property type="entry name" value="SmpB"/>
    <property type="match status" value="1"/>
</dbReference>
<dbReference type="OrthoDB" id="9805462at2"/>
<comment type="subcellular location">
    <subcellularLocation>
        <location evidence="3">Cytoplasm</location>
    </subcellularLocation>
    <text evidence="3">The tmRNA-SmpB complex associates with stalled 70S ribosomes.</text>
</comment>
<dbReference type="PROSITE" id="PS01317">
    <property type="entry name" value="SSRP"/>
    <property type="match status" value="1"/>
</dbReference>
<dbReference type="PANTHER" id="PTHR30308">
    <property type="entry name" value="TMRNA-BINDING COMPONENT OF TRANS-TRANSLATION TAGGING COMPLEX"/>
    <property type="match status" value="1"/>
</dbReference>
<dbReference type="InterPro" id="IPR000037">
    <property type="entry name" value="SsrA-bd_prot"/>
</dbReference>
<evidence type="ECO:0000256" key="3">
    <source>
        <dbReference type="HAMAP-Rule" id="MF_00023"/>
    </source>
</evidence>